<keyword evidence="2" id="KW-0645">Protease</keyword>
<dbReference type="OrthoDB" id="3795339at2759"/>
<dbReference type="InterPro" id="IPR050131">
    <property type="entry name" value="Peptidase_S8_subtilisin-like"/>
</dbReference>
<comment type="similarity">
    <text evidence="1">Belongs to the peptidase S8 family.</text>
</comment>
<dbReference type="SUPFAM" id="SSF52743">
    <property type="entry name" value="Subtilisin-like"/>
    <property type="match status" value="1"/>
</dbReference>
<evidence type="ECO:0000256" key="2">
    <source>
        <dbReference type="ARBA" id="ARBA00022670"/>
    </source>
</evidence>
<keyword evidence="4" id="KW-0720">Serine protease</keyword>
<dbReference type="EMBL" id="ML976981">
    <property type="protein sequence ID" value="KAF1961328.1"/>
    <property type="molecule type" value="Genomic_DNA"/>
</dbReference>
<proteinExistence type="inferred from homology"/>
<feature type="domain" description="Peptidase S8/S53" evidence="6">
    <location>
        <begin position="781"/>
        <end position="1004"/>
    </location>
</feature>
<sequence length="1079" mass="120215">MDGEYKNPFLKFFGATDLEGVWHIINEDYPTAGMLYYKLVAFVNKYYKKTLQPDAPVPPPLPLPAIITNGNTTDHQIVEGTREPIERGLDEVLNYPTGQCVVRDCKDKACTDGEHFISMRRVELLSVAINHVKDFGGGQNKHSITAKKNEPWGLGKVMREMKDVKPSGNVNQRSLATSGPDSRTRAPYRIIHALCRVEPKIAFESHGSEDPAFHVAAQAGFTQLLDIMVRELESSLEVEATQGKGFNLTEKALESLSRKSNGSTALRKAAESRHLEVLELLSKKFPQLVDIDSLCSTIKGASPKEDENTQSTSLGAFRILARVKGILSEEETADDAEVWEQAVTVNSTSVLELLLDLKSKKKFAKYERADFVIEKGSVNMWNLFNFDLQRTFINDARCDFLHKAVYHRKQDLVGAILSVFPGQAEANRGTAEKPDYPLQQLRAKDNGNGNDKSDDETKNPTFTAIRNQLLCTMIRSRNLGIQDIRKILEDSQVDGYLMCLHLATVDTSERSFADYVKFLTNQTPGPHSIFKFESVLKYVRFPTLEGPPSTRRTEQARDRQVDHTEIEGVFNWLGAFGVTKVMEVSVPDRLYNPHADDVVAKCINGRDVRLLKWKKLDLYLGNLYTGSNADAEALEELDLYSSGNQSVHDQWYRQLNRFPNLRRLSVYVVKDVMSDARVDKVLSTLENDLAGIKKRLEEREERRKKMLEESQARGLAGVTRKRKDGTSPPFTLTSRSWDSDQVYVAPTNLEDITLKTAWPRLDGFVKEFANHYVLNEDTERTKVALIDSGVVVYGGLDQINSSKNTVFSNDLAHRVVDGVSLVSTDDAEQLYWHASEPHGTQMAKLISSINPCCRLYVIKVTETRKAGVPASNVAAAIEWARRKRVDVISLSLVVHQDRDNKLEEQIRLAKDDDIVVVSSTADGGWRKDNTAMSANKSSHKEIITIAASDWDGNILEKSQKTGYNYRVVGENVPVGLVPFLRSRECVSGSSAATALAAGLASLIVACSRISPNCATNGTAGKWRGRIVSATLDAMSIGETAPKWVDLDNLCGRGKQLAGSYQFANFVADNFKFGKNVASK</sequence>
<name>A0A6A5U9D5_9PLEO</name>
<evidence type="ECO:0000256" key="3">
    <source>
        <dbReference type="ARBA" id="ARBA00022801"/>
    </source>
</evidence>
<dbReference type="InterPro" id="IPR036852">
    <property type="entry name" value="Peptidase_S8/S53_dom_sf"/>
</dbReference>
<dbReference type="GO" id="GO:0004252">
    <property type="term" value="F:serine-type endopeptidase activity"/>
    <property type="evidence" value="ECO:0007669"/>
    <property type="project" value="InterPro"/>
</dbReference>
<dbReference type="Gene3D" id="3.40.50.200">
    <property type="entry name" value="Peptidase S8/S53 domain"/>
    <property type="match status" value="1"/>
</dbReference>
<feature type="region of interest" description="Disordered" evidence="5">
    <location>
        <begin position="703"/>
        <end position="733"/>
    </location>
</feature>
<protein>
    <recommendedName>
        <fullName evidence="6">Peptidase S8/S53 domain-containing protein</fullName>
    </recommendedName>
</protein>
<dbReference type="AlphaFoldDB" id="A0A6A5U9D5"/>
<evidence type="ECO:0000256" key="5">
    <source>
        <dbReference type="SAM" id="MobiDB-lite"/>
    </source>
</evidence>
<evidence type="ECO:0000259" key="6">
    <source>
        <dbReference type="Pfam" id="PF00082"/>
    </source>
</evidence>
<keyword evidence="3" id="KW-0378">Hydrolase</keyword>
<keyword evidence="8" id="KW-1185">Reference proteome</keyword>
<evidence type="ECO:0000313" key="7">
    <source>
        <dbReference type="EMBL" id="KAF1961328.1"/>
    </source>
</evidence>
<evidence type="ECO:0000256" key="1">
    <source>
        <dbReference type="ARBA" id="ARBA00011073"/>
    </source>
</evidence>
<dbReference type="Proteomes" id="UP000800035">
    <property type="component" value="Unassembled WGS sequence"/>
</dbReference>
<dbReference type="PANTHER" id="PTHR43806">
    <property type="entry name" value="PEPTIDASE S8"/>
    <property type="match status" value="1"/>
</dbReference>
<gene>
    <name evidence="7" type="ORF">CC80DRAFT_589716</name>
</gene>
<evidence type="ECO:0000313" key="8">
    <source>
        <dbReference type="Proteomes" id="UP000800035"/>
    </source>
</evidence>
<feature type="region of interest" description="Disordered" evidence="5">
    <location>
        <begin position="427"/>
        <end position="459"/>
    </location>
</feature>
<dbReference type="Pfam" id="PF00082">
    <property type="entry name" value="Peptidase_S8"/>
    <property type="match status" value="1"/>
</dbReference>
<dbReference type="PANTHER" id="PTHR43806:SF11">
    <property type="entry name" value="CEREVISIN-RELATED"/>
    <property type="match status" value="1"/>
</dbReference>
<dbReference type="InterPro" id="IPR000209">
    <property type="entry name" value="Peptidase_S8/S53_dom"/>
</dbReference>
<evidence type="ECO:0000256" key="4">
    <source>
        <dbReference type="ARBA" id="ARBA00022825"/>
    </source>
</evidence>
<reference evidence="7" key="1">
    <citation type="journal article" date="2020" name="Stud. Mycol.">
        <title>101 Dothideomycetes genomes: a test case for predicting lifestyles and emergence of pathogens.</title>
        <authorList>
            <person name="Haridas S."/>
            <person name="Albert R."/>
            <person name="Binder M."/>
            <person name="Bloem J."/>
            <person name="Labutti K."/>
            <person name="Salamov A."/>
            <person name="Andreopoulos B."/>
            <person name="Baker S."/>
            <person name="Barry K."/>
            <person name="Bills G."/>
            <person name="Bluhm B."/>
            <person name="Cannon C."/>
            <person name="Castanera R."/>
            <person name="Culley D."/>
            <person name="Daum C."/>
            <person name="Ezra D."/>
            <person name="Gonzalez J."/>
            <person name="Henrissat B."/>
            <person name="Kuo A."/>
            <person name="Liang C."/>
            <person name="Lipzen A."/>
            <person name="Lutzoni F."/>
            <person name="Magnuson J."/>
            <person name="Mondo S."/>
            <person name="Nolan M."/>
            <person name="Ohm R."/>
            <person name="Pangilinan J."/>
            <person name="Park H.-J."/>
            <person name="Ramirez L."/>
            <person name="Alfaro M."/>
            <person name="Sun H."/>
            <person name="Tritt A."/>
            <person name="Yoshinaga Y."/>
            <person name="Zwiers L.-H."/>
            <person name="Turgeon B."/>
            <person name="Goodwin S."/>
            <person name="Spatafora J."/>
            <person name="Crous P."/>
            <person name="Grigoriev I."/>
        </authorList>
    </citation>
    <scope>NUCLEOTIDE SEQUENCE</scope>
    <source>
        <strain evidence="7">CBS 675.92</strain>
    </source>
</reference>
<dbReference type="GO" id="GO:0006508">
    <property type="term" value="P:proteolysis"/>
    <property type="evidence" value="ECO:0007669"/>
    <property type="project" value="UniProtKB-KW"/>
</dbReference>
<organism evidence="7 8">
    <name type="scientific">Byssothecium circinans</name>
    <dbReference type="NCBI Taxonomy" id="147558"/>
    <lineage>
        <taxon>Eukaryota</taxon>
        <taxon>Fungi</taxon>
        <taxon>Dikarya</taxon>
        <taxon>Ascomycota</taxon>
        <taxon>Pezizomycotina</taxon>
        <taxon>Dothideomycetes</taxon>
        <taxon>Pleosporomycetidae</taxon>
        <taxon>Pleosporales</taxon>
        <taxon>Massarineae</taxon>
        <taxon>Massarinaceae</taxon>
        <taxon>Byssothecium</taxon>
    </lineage>
</organism>
<accession>A0A6A5U9D5</accession>